<reference evidence="1 2" key="1">
    <citation type="journal article" date="2019" name="Sci. Rep.">
        <title>Orb-weaving spider Araneus ventricosus genome elucidates the spidroin gene catalogue.</title>
        <authorList>
            <person name="Kono N."/>
            <person name="Nakamura H."/>
            <person name="Ohtoshi R."/>
            <person name="Moran D.A.P."/>
            <person name="Shinohara A."/>
            <person name="Yoshida Y."/>
            <person name="Fujiwara M."/>
            <person name="Mori M."/>
            <person name="Tomita M."/>
            <person name="Arakawa K."/>
        </authorList>
    </citation>
    <scope>NUCLEOTIDE SEQUENCE [LARGE SCALE GENOMIC DNA]</scope>
</reference>
<proteinExistence type="predicted"/>
<comment type="caution">
    <text evidence="1">The sequence shown here is derived from an EMBL/GenBank/DDBJ whole genome shotgun (WGS) entry which is preliminary data.</text>
</comment>
<dbReference type="EMBL" id="BGPR01003212">
    <property type="protein sequence ID" value="GBM85190.1"/>
    <property type="molecule type" value="Genomic_DNA"/>
</dbReference>
<keyword evidence="2" id="KW-1185">Reference proteome</keyword>
<dbReference type="AlphaFoldDB" id="A0A4Y2J5E0"/>
<evidence type="ECO:0000313" key="2">
    <source>
        <dbReference type="Proteomes" id="UP000499080"/>
    </source>
</evidence>
<sequence>MGQSVSNETGDLQFHRSAVRHREWSLSMDRLDRPEIICRSCPHSSGRNFMNVRASVVINNNTLPTASYDFRHLAKKTFAGDYA</sequence>
<gene>
    <name evidence="1" type="ORF">AVEN_21310_1</name>
</gene>
<protein>
    <submittedName>
        <fullName evidence="1">Uncharacterized protein</fullName>
    </submittedName>
</protein>
<evidence type="ECO:0000313" key="1">
    <source>
        <dbReference type="EMBL" id="GBM85190.1"/>
    </source>
</evidence>
<name>A0A4Y2J5E0_ARAVE</name>
<dbReference type="Proteomes" id="UP000499080">
    <property type="component" value="Unassembled WGS sequence"/>
</dbReference>
<accession>A0A4Y2J5E0</accession>
<organism evidence="1 2">
    <name type="scientific">Araneus ventricosus</name>
    <name type="common">Orbweaver spider</name>
    <name type="synonym">Epeira ventricosa</name>
    <dbReference type="NCBI Taxonomy" id="182803"/>
    <lineage>
        <taxon>Eukaryota</taxon>
        <taxon>Metazoa</taxon>
        <taxon>Ecdysozoa</taxon>
        <taxon>Arthropoda</taxon>
        <taxon>Chelicerata</taxon>
        <taxon>Arachnida</taxon>
        <taxon>Araneae</taxon>
        <taxon>Araneomorphae</taxon>
        <taxon>Entelegynae</taxon>
        <taxon>Araneoidea</taxon>
        <taxon>Araneidae</taxon>
        <taxon>Araneus</taxon>
    </lineage>
</organism>